<gene>
    <name evidence="1" type="ORF">SPLIT_LOCUS5671</name>
</gene>
<dbReference type="Proteomes" id="UP001153321">
    <property type="component" value="Chromosome 20"/>
</dbReference>
<evidence type="ECO:0000313" key="2">
    <source>
        <dbReference type="Proteomes" id="UP001153321"/>
    </source>
</evidence>
<evidence type="ECO:0000313" key="1">
    <source>
        <dbReference type="EMBL" id="CAH1640315.1"/>
    </source>
</evidence>
<dbReference type="EMBL" id="LR824551">
    <property type="protein sequence ID" value="CAH1640315.1"/>
    <property type="molecule type" value="Genomic_DNA"/>
</dbReference>
<protein>
    <submittedName>
        <fullName evidence="1">Uncharacterized protein</fullName>
    </submittedName>
</protein>
<keyword evidence="2" id="KW-1185">Reference proteome</keyword>
<dbReference type="AlphaFoldDB" id="A0A9P0N574"/>
<name>A0A9P0N574_SPOLI</name>
<reference evidence="1" key="1">
    <citation type="submission" date="2022-02" db="EMBL/GenBank/DDBJ databases">
        <authorList>
            <person name="King R."/>
        </authorList>
    </citation>
    <scope>NUCLEOTIDE SEQUENCE</scope>
</reference>
<accession>A0A9P0N574</accession>
<organism evidence="1 2">
    <name type="scientific">Spodoptera littoralis</name>
    <name type="common">Egyptian cotton leafworm</name>
    <dbReference type="NCBI Taxonomy" id="7109"/>
    <lineage>
        <taxon>Eukaryota</taxon>
        <taxon>Metazoa</taxon>
        <taxon>Ecdysozoa</taxon>
        <taxon>Arthropoda</taxon>
        <taxon>Hexapoda</taxon>
        <taxon>Insecta</taxon>
        <taxon>Pterygota</taxon>
        <taxon>Neoptera</taxon>
        <taxon>Endopterygota</taxon>
        <taxon>Lepidoptera</taxon>
        <taxon>Glossata</taxon>
        <taxon>Ditrysia</taxon>
        <taxon>Noctuoidea</taxon>
        <taxon>Noctuidae</taxon>
        <taxon>Amphipyrinae</taxon>
        <taxon>Spodoptera</taxon>
    </lineage>
</organism>
<sequence>MVSIGAAQGHSKQQSFYKKMRPRIFITALTITLLFTYCDAYQHWFRRKSSMETEQRSMASAVMDYLDMVYPKDDYESRMLKWVFSILTDNESFLGGLMELMM</sequence>
<proteinExistence type="predicted"/>